<dbReference type="STRING" id="454006.SAMN05421825_3397"/>
<protein>
    <submittedName>
        <fullName evidence="1">Uncharacterized protein</fullName>
    </submittedName>
</protein>
<sequence length="56" mass="6633">MPRMHKYKVYAYKNIRAFVADNIEILVRKTSASSVRQQCKTFSIRIFRLSLSKPKL</sequence>
<dbReference type="EMBL" id="FNBH01000004">
    <property type="protein sequence ID" value="SDG45273.1"/>
    <property type="molecule type" value="Genomic_DNA"/>
</dbReference>
<accession>A0A1G7UCT2</accession>
<keyword evidence="2" id="KW-1185">Reference proteome</keyword>
<reference evidence="2" key="1">
    <citation type="submission" date="2016-10" db="EMBL/GenBank/DDBJ databases">
        <authorList>
            <person name="Varghese N."/>
            <person name="Submissions S."/>
        </authorList>
    </citation>
    <scope>NUCLEOTIDE SEQUENCE [LARGE SCALE GENOMIC DNA]</scope>
    <source>
        <strain evidence="2">DSM 19684</strain>
    </source>
</reference>
<dbReference type="Proteomes" id="UP000199203">
    <property type="component" value="Unassembled WGS sequence"/>
</dbReference>
<name>A0A1G7UCT2_9FLAO</name>
<evidence type="ECO:0000313" key="2">
    <source>
        <dbReference type="Proteomes" id="UP000199203"/>
    </source>
</evidence>
<proteinExistence type="predicted"/>
<dbReference type="AlphaFoldDB" id="A0A1G7UCT2"/>
<evidence type="ECO:0000313" key="1">
    <source>
        <dbReference type="EMBL" id="SDG45273.1"/>
    </source>
</evidence>
<organism evidence="1 2">
    <name type="scientific">Epilithonimonas hungarica</name>
    <dbReference type="NCBI Taxonomy" id="454006"/>
    <lineage>
        <taxon>Bacteria</taxon>
        <taxon>Pseudomonadati</taxon>
        <taxon>Bacteroidota</taxon>
        <taxon>Flavobacteriia</taxon>
        <taxon>Flavobacteriales</taxon>
        <taxon>Weeksellaceae</taxon>
        <taxon>Chryseobacterium group</taxon>
        <taxon>Epilithonimonas</taxon>
    </lineage>
</organism>
<gene>
    <name evidence="1" type="ORF">SAMN05421825_3397</name>
</gene>